<dbReference type="EMBL" id="FAXN01000090">
    <property type="protein sequence ID" value="CUV66471.1"/>
    <property type="molecule type" value="Genomic_DNA"/>
</dbReference>
<dbReference type="InterPro" id="IPR002933">
    <property type="entry name" value="Peptidase_M20"/>
</dbReference>
<evidence type="ECO:0000256" key="1">
    <source>
        <dbReference type="ARBA" id="ARBA00022801"/>
    </source>
</evidence>
<organism evidence="2">
    <name type="scientific">Sulfurovum sp. enrichment culture clone C5</name>
    <dbReference type="NCBI Taxonomy" id="497650"/>
    <lineage>
        <taxon>Bacteria</taxon>
        <taxon>Pseudomonadati</taxon>
        <taxon>Campylobacterota</taxon>
        <taxon>Epsilonproteobacteria</taxon>
        <taxon>Campylobacterales</taxon>
        <taxon>Sulfurovaceae</taxon>
        <taxon>Sulfurovum</taxon>
        <taxon>environmental samples</taxon>
    </lineage>
</organism>
<keyword evidence="2" id="KW-0224">Dipeptidase</keyword>
<reference evidence="2" key="1">
    <citation type="submission" date="2015-11" db="EMBL/GenBank/DDBJ databases">
        <authorList>
            <person name="Zhang Y."/>
            <person name="Guo Z."/>
        </authorList>
    </citation>
    <scope>NUCLEOTIDE SEQUENCE</scope>
    <source>
        <strain evidence="2">BN30871</strain>
    </source>
</reference>
<sequence length="421" mass="47200">MSKIIEHFIALSKIPHCSNNANNLKTFLADFAKQLGYEVSIDNVNNLLIKKGNPKLALQAHYDMVCVGDAPDIEVYEEHGYLKAKNSSLGADNGMAIAMMMVLMEDKYELEFLFTSDEEVGLIGANEVDFNLKAKYMLNLDSEEEGEICIGCAGGIDIKATKSLTKITNNKNCFEVSLLNLPGGHSGVDIDKNIPNALFELASFLKDKNVKIVNFHGGERTNSIPANAKAVITSDDNQIYSDIFSIKKVEKYAYCYDEDILSIISNFKHGVLEFDDSINIPNISQNLAIVDIKDDVLSIEVSIRAMSMDDLDRTAEETSKYFTKYGFDVQRKDKYPAWKPEINDFVKSIEKIMNEEIGRSEIKAIHAGLECGVLKQRYSNIEFASIGPTIYFPHSKQEMIEINSISSTFKVVKRIIEKFNI</sequence>
<dbReference type="AlphaFoldDB" id="A0A0S4XQ72"/>
<accession>A0A0S4XQ72</accession>
<dbReference type="PRINTS" id="PR00934">
    <property type="entry name" value="XHISDIPTASE"/>
</dbReference>
<dbReference type="SUPFAM" id="SSF53187">
    <property type="entry name" value="Zn-dependent exopeptidases"/>
    <property type="match status" value="1"/>
</dbReference>
<keyword evidence="1 2" id="KW-0378">Hydrolase</keyword>
<dbReference type="InterPro" id="IPR001160">
    <property type="entry name" value="Peptidase_M20C"/>
</dbReference>
<evidence type="ECO:0000313" key="2">
    <source>
        <dbReference type="EMBL" id="CUV66471.1"/>
    </source>
</evidence>
<gene>
    <name evidence="2" type="primary">pepD</name>
    <name evidence="2" type="ORF">BN3087_850014</name>
</gene>
<dbReference type="PANTHER" id="PTHR43501:SF1">
    <property type="entry name" value="CYTOSOL NON-SPECIFIC DIPEPTIDASE"/>
    <property type="match status" value="1"/>
</dbReference>
<dbReference type="SUPFAM" id="SSF55031">
    <property type="entry name" value="Bacterial exopeptidase dimerisation domain"/>
    <property type="match status" value="1"/>
</dbReference>
<dbReference type="Gene3D" id="3.40.630.10">
    <property type="entry name" value="Zn peptidases"/>
    <property type="match status" value="2"/>
</dbReference>
<dbReference type="Pfam" id="PF01546">
    <property type="entry name" value="Peptidase_M20"/>
    <property type="match status" value="1"/>
</dbReference>
<dbReference type="PANTHER" id="PTHR43501">
    <property type="entry name" value="CYTOSOL NON-SPECIFIC DIPEPTIDASE"/>
    <property type="match status" value="1"/>
</dbReference>
<dbReference type="GO" id="GO:0070573">
    <property type="term" value="F:metallodipeptidase activity"/>
    <property type="evidence" value="ECO:0007669"/>
    <property type="project" value="TreeGrafter"/>
</dbReference>
<dbReference type="GO" id="GO:0006508">
    <property type="term" value="P:proteolysis"/>
    <property type="evidence" value="ECO:0007669"/>
    <property type="project" value="InterPro"/>
</dbReference>
<proteinExistence type="predicted"/>
<dbReference type="InterPro" id="IPR036264">
    <property type="entry name" value="Bact_exopeptidase_dim_dom"/>
</dbReference>
<dbReference type="EC" id="3.4.13.-" evidence="2"/>
<protein>
    <submittedName>
        <fullName evidence="2">Aminoacyl-histidine dipeptidase</fullName>
        <ecNumber evidence="2">3.4.13.-</ecNumber>
    </submittedName>
</protein>
<keyword evidence="2" id="KW-0645">Protease</keyword>
<dbReference type="GO" id="GO:0005829">
    <property type="term" value="C:cytosol"/>
    <property type="evidence" value="ECO:0007669"/>
    <property type="project" value="TreeGrafter"/>
</dbReference>
<name>A0A0S4XQ72_9BACT</name>